<feature type="domain" description="F-box/LRR-repeat protein 15/At3g58940/PEG3-like LRR" evidence="2">
    <location>
        <begin position="109"/>
        <end position="225"/>
    </location>
</feature>
<dbReference type="EMBL" id="ASHM01013475">
    <property type="protein sequence ID" value="PNX95440.1"/>
    <property type="molecule type" value="Genomic_DNA"/>
</dbReference>
<dbReference type="CDD" id="cd22160">
    <property type="entry name" value="F-box_AtFBL13-like"/>
    <property type="match status" value="1"/>
</dbReference>
<dbReference type="InterPro" id="IPR036047">
    <property type="entry name" value="F-box-like_dom_sf"/>
</dbReference>
<protein>
    <submittedName>
        <fullName evidence="3">F-box family protein</fullName>
    </submittedName>
</protein>
<dbReference type="Pfam" id="PF00646">
    <property type="entry name" value="F-box"/>
    <property type="match status" value="1"/>
</dbReference>
<dbReference type="InterPro" id="IPR055411">
    <property type="entry name" value="LRR_FXL15/At3g58940/PEG3-like"/>
</dbReference>
<reference evidence="3 4" key="2">
    <citation type="journal article" date="2017" name="Front. Plant Sci.">
        <title>Gene Classification and Mining of Molecular Markers Useful in Red Clover (Trifolium pratense) Breeding.</title>
        <authorList>
            <person name="Istvanek J."/>
            <person name="Dluhosova J."/>
            <person name="Dluhos P."/>
            <person name="Patkova L."/>
            <person name="Nedelnik J."/>
            <person name="Repkova J."/>
        </authorList>
    </citation>
    <scope>NUCLEOTIDE SEQUENCE [LARGE SCALE GENOMIC DNA]</scope>
    <source>
        <strain evidence="4">cv. Tatra</strain>
        <tissue evidence="3">Young leaves</tissue>
    </source>
</reference>
<dbReference type="InterPro" id="IPR032675">
    <property type="entry name" value="LRR_dom_sf"/>
</dbReference>
<evidence type="ECO:0000259" key="1">
    <source>
        <dbReference type="Pfam" id="PF00646"/>
    </source>
</evidence>
<comment type="caution">
    <text evidence="3">The sequence shown here is derived from an EMBL/GenBank/DDBJ whole genome shotgun (WGS) entry which is preliminary data.</text>
</comment>
<dbReference type="Proteomes" id="UP000236291">
    <property type="component" value="Unassembled WGS sequence"/>
</dbReference>
<organism evidence="3 4">
    <name type="scientific">Trifolium pratense</name>
    <name type="common">Red clover</name>
    <dbReference type="NCBI Taxonomy" id="57577"/>
    <lineage>
        <taxon>Eukaryota</taxon>
        <taxon>Viridiplantae</taxon>
        <taxon>Streptophyta</taxon>
        <taxon>Embryophyta</taxon>
        <taxon>Tracheophyta</taxon>
        <taxon>Spermatophyta</taxon>
        <taxon>Magnoliopsida</taxon>
        <taxon>eudicotyledons</taxon>
        <taxon>Gunneridae</taxon>
        <taxon>Pentapetalae</taxon>
        <taxon>rosids</taxon>
        <taxon>fabids</taxon>
        <taxon>Fabales</taxon>
        <taxon>Fabaceae</taxon>
        <taxon>Papilionoideae</taxon>
        <taxon>50 kb inversion clade</taxon>
        <taxon>NPAAA clade</taxon>
        <taxon>Hologalegina</taxon>
        <taxon>IRL clade</taxon>
        <taxon>Trifolieae</taxon>
        <taxon>Trifolium</taxon>
    </lineage>
</organism>
<name>A0A2K3MXB3_TRIPR</name>
<dbReference type="SUPFAM" id="SSF52058">
    <property type="entry name" value="L domain-like"/>
    <property type="match status" value="1"/>
</dbReference>
<sequence length="535" mass="59987">MKRQEKSETDRLSDLPDHLLLHIIQFMITKHGVQTCVLSRRWKNLWKRLTNINSHRHHFDQYNGVIFDKFVSQFLSGRDNSIPLHSISYRTNYEIPPKTNIPLELMEYATSHNVQQLEINTQIDNISNLELPPSIFNCYSLTSLTLCLRDVDNHTTTIMFPKSFNLPALNTLTLGHFTFFTSDNGYAEPFSTCNMLNKLVIVACKLQDDAQGLCIWNSKVSDLAIARINRDSNMHQVILCTPKLTSLGINGIPTTFPAPSTCNLTLLEELKFVCRYEDTDTMGEDINATNTISSKLLGLLPSIFNCASLTSLTLGLWDVHTTIMFPKSFNLPALNTLKLGNFTFFTSDNGYADPFSKCNMLNKLAIVACKLQDDAQGLCISNSKVSNLVISTINPDSNIHQVILCTPKLTSLTINGIPPTFPAPSICNLTLLEELKFDCRNGDTYTMGEDILISWLHLLAKVDIISLSFKILESTVNVLKNNGSMRAQLPSFAKVKSLVVEVPQCLDDEGLTEMVTYLLVAIGVSNERLTEMMRE</sequence>
<feature type="domain" description="F-box" evidence="1">
    <location>
        <begin position="12"/>
        <end position="49"/>
    </location>
</feature>
<dbReference type="PANTHER" id="PTHR32212">
    <property type="entry name" value="CYCLIN-LIKE F-BOX"/>
    <property type="match status" value="1"/>
</dbReference>
<dbReference type="InterPro" id="IPR001810">
    <property type="entry name" value="F-box_dom"/>
</dbReference>
<dbReference type="Pfam" id="PF24758">
    <property type="entry name" value="LRR_At5g56370"/>
    <property type="match status" value="2"/>
</dbReference>
<evidence type="ECO:0000313" key="3">
    <source>
        <dbReference type="EMBL" id="PNX95440.1"/>
    </source>
</evidence>
<evidence type="ECO:0000259" key="2">
    <source>
        <dbReference type="Pfam" id="PF24758"/>
    </source>
</evidence>
<dbReference type="Gene3D" id="3.80.10.10">
    <property type="entry name" value="Ribonuclease Inhibitor"/>
    <property type="match status" value="2"/>
</dbReference>
<dbReference type="InterPro" id="IPR053781">
    <property type="entry name" value="F-box_AtFBL13-like"/>
</dbReference>
<dbReference type="SUPFAM" id="SSF81383">
    <property type="entry name" value="F-box domain"/>
    <property type="match status" value="1"/>
</dbReference>
<gene>
    <name evidence="3" type="ORF">L195_g018632</name>
</gene>
<evidence type="ECO:0000313" key="4">
    <source>
        <dbReference type="Proteomes" id="UP000236291"/>
    </source>
</evidence>
<dbReference type="AlphaFoldDB" id="A0A2K3MXB3"/>
<feature type="domain" description="F-box/LRR-repeat protein 15/At3g58940/PEG3-like LRR" evidence="2">
    <location>
        <begin position="297"/>
        <end position="394"/>
    </location>
</feature>
<dbReference type="PANTHER" id="PTHR32212:SF267">
    <property type="entry name" value="F-BOX_RNI_FBD-LIKE DOMAIN PROTEIN"/>
    <property type="match status" value="1"/>
</dbReference>
<proteinExistence type="predicted"/>
<reference evidence="3 4" key="1">
    <citation type="journal article" date="2014" name="Am. J. Bot.">
        <title>Genome assembly and annotation for red clover (Trifolium pratense; Fabaceae).</title>
        <authorList>
            <person name="Istvanek J."/>
            <person name="Jaros M."/>
            <person name="Krenek A."/>
            <person name="Repkova J."/>
        </authorList>
    </citation>
    <scope>NUCLEOTIDE SEQUENCE [LARGE SCALE GENOMIC DNA]</scope>
    <source>
        <strain evidence="4">cv. Tatra</strain>
        <tissue evidence="3">Young leaves</tissue>
    </source>
</reference>
<accession>A0A2K3MXB3</accession>